<dbReference type="InterPro" id="IPR008266">
    <property type="entry name" value="Tyr_kinase_AS"/>
</dbReference>
<dbReference type="GO" id="GO:0004672">
    <property type="term" value="F:protein kinase activity"/>
    <property type="evidence" value="ECO:0007669"/>
    <property type="project" value="InterPro"/>
</dbReference>
<dbReference type="InterPro" id="IPR051681">
    <property type="entry name" value="Ser/Thr_Kinases-Pseudokinases"/>
</dbReference>
<evidence type="ECO:0000256" key="1">
    <source>
        <dbReference type="ARBA" id="ARBA00022741"/>
    </source>
</evidence>
<keyword evidence="1 3" id="KW-0547">Nucleotide-binding</keyword>
<dbReference type="PANTHER" id="PTHR44329:SF298">
    <property type="entry name" value="MIXED LINEAGE KINASE DOMAIN-LIKE PROTEIN"/>
    <property type="match status" value="1"/>
</dbReference>
<organism evidence="5 6">
    <name type="scientific">Rhizopogon vinicolor AM-OR11-026</name>
    <dbReference type="NCBI Taxonomy" id="1314800"/>
    <lineage>
        <taxon>Eukaryota</taxon>
        <taxon>Fungi</taxon>
        <taxon>Dikarya</taxon>
        <taxon>Basidiomycota</taxon>
        <taxon>Agaricomycotina</taxon>
        <taxon>Agaricomycetes</taxon>
        <taxon>Agaricomycetidae</taxon>
        <taxon>Boletales</taxon>
        <taxon>Suillineae</taxon>
        <taxon>Rhizopogonaceae</taxon>
        <taxon>Rhizopogon</taxon>
    </lineage>
</organism>
<evidence type="ECO:0000256" key="2">
    <source>
        <dbReference type="ARBA" id="ARBA00022840"/>
    </source>
</evidence>
<keyword evidence="2 3" id="KW-0067">ATP-binding</keyword>
<dbReference type="InterPro" id="IPR017441">
    <property type="entry name" value="Protein_kinase_ATP_BS"/>
</dbReference>
<dbReference type="STRING" id="1314800.A0A1B7MIK3"/>
<dbReference type="Gene3D" id="1.10.510.10">
    <property type="entry name" value="Transferase(Phosphotransferase) domain 1"/>
    <property type="match status" value="1"/>
</dbReference>
<keyword evidence="6" id="KW-1185">Reference proteome</keyword>
<dbReference type="PROSITE" id="PS50011">
    <property type="entry name" value="PROTEIN_KINASE_DOM"/>
    <property type="match status" value="1"/>
</dbReference>
<dbReference type="PROSITE" id="PS00109">
    <property type="entry name" value="PROTEIN_KINASE_TYR"/>
    <property type="match status" value="1"/>
</dbReference>
<dbReference type="InterPro" id="IPR011009">
    <property type="entry name" value="Kinase-like_dom_sf"/>
</dbReference>
<gene>
    <name evidence="5" type="ORF">K503DRAFT_606519</name>
</gene>
<keyword evidence="5" id="KW-0418">Kinase</keyword>
<dbReference type="InParanoid" id="A0A1B7MIK3"/>
<dbReference type="EMBL" id="KV449009">
    <property type="protein sequence ID" value="OAX32437.1"/>
    <property type="molecule type" value="Genomic_DNA"/>
</dbReference>
<name>A0A1B7MIK3_9AGAM</name>
<dbReference type="Pfam" id="PF00069">
    <property type="entry name" value="Pkinase"/>
    <property type="match status" value="1"/>
</dbReference>
<proteinExistence type="predicted"/>
<dbReference type="PROSITE" id="PS00107">
    <property type="entry name" value="PROTEIN_KINASE_ATP"/>
    <property type="match status" value="1"/>
</dbReference>
<dbReference type="PANTHER" id="PTHR44329">
    <property type="entry name" value="SERINE/THREONINE-PROTEIN KINASE TNNI3K-RELATED"/>
    <property type="match status" value="1"/>
</dbReference>
<evidence type="ECO:0000256" key="3">
    <source>
        <dbReference type="PROSITE-ProRule" id="PRU10141"/>
    </source>
</evidence>
<dbReference type="GO" id="GO:0005524">
    <property type="term" value="F:ATP binding"/>
    <property type="evidence" value="ECO:0007669"/>
    <property type="project" value="UniProtKB-UniRule"/>
</dbReference>
<dbReference type="AlphaFoldDB" id="A0A1B7MIK3"/>
<evidence type="ECO:0000259" key="4">
    <source>
        <dbReference type="PROSITE" id="PS50011"/>
    </source>
</evidence>
<evidence type="ECO:0000313" key="6">
    <source>
        <dbReference type="Proteomes" id="UP000092154"/>
    </source>
</evidence>
<protein>
    <submittedName>
        <fullName evidence="5">Kinase-like protein</fullName>
    </submittedName>
</protein>
<reference evidence="5 6" key="1">
    <citation type="submission" date="2016-06" db="EMBL/GenBank/DDBJ databases">
        <title>Comparative genomics of the ectomycorrhizal sister species Rhizopogon vinicolor and Rhizopogon vesiculosus (Basidiomycota: Boletales) reveals a divergence of the mating type B locus.</title>
        <authorList>
            <consortium name="DOE Joint Genome Institute"/>
            <person name="Mujic A.B."/>
            <person name="Kuo A."/>
            <person name="Tritt A."/>
            <person name="Lipzen A."/>
            <person name="Chen C."/>
            <person name="Johnson J."/>
            <person name="Sharma A."/>
            <person name="Barry K."/>
            <person name="Grigoriev I.V."/>
            <person name="Spatafora J.W."/>
        </authorList>
    </citation>
    <scope>NUCLEOTIDE SEQUENCE [LARGE SCALE GENOMIC DNA]</scope>
    <source>
        <strain evidence="5 6">AM-OR11-026</strain>
    </source>
</reference>
<feature type="domain" description="Protein kinase" evidence="4">
    <location>
        <begin position="27"/>
        <end position="304"/>
    </location>
</feature>
<dbReference type="SUPFAM" id="SSF56112">
    <property type="entry name" value="Protein kinase-like (PK-like)"/>
    <property type="match status" value="1"/>
</dbReference>
<dbReference type="GO" id="GO:0097527">
    <property type="term" value="P:necroptotic signaling pathway"/>
    <property type="evidence" value="ECO:0007669"/>
    <property type="project" value="TreeGrafter"/>
</dbReference>
<keyword evidence="5" id="KW-0808">Transferase</keyword>
<dbReference type="OrthoDB" id="4062651at2759"/>
<dbReference type="Proteomes" id="UP000092154">
    <property type="component" value="Unassembled WGS sequence"/>
</dbReference>
<dbReference type="InterPro" id="IPR000719">
    <property type="entry name" value="Prot_kinase_dom"/>
</dbReference>
<evidence type="ECO:0000313" key="5">
    <source>
        <dbReference type="EMBL" id="OAX32437.1"/>
    </source>
</evidence>
<accession>A0A1B7MIK3</accession>
<feature type="binding site" evidence="3">
    <location>
        <position position="58"/>
    </location>
    <ligand>
        <name>ATP</name>
        <dbReference type="ChEBI" id="CHEBI:30616"/>
    </ligand>
</feature>
<sequence>MGDDDLSVGDIEDARDLPEDLTPFITRTILDPIGVGGYGDVWKCSYDAGGISTFVAVKAFRFPENWDSQRMKRNIGREIGILMILRHNNIVALLGRAKGFGKRPEMDCLVSPWMPNSTLHAYLELRQNNLTALERSRLLEDVSAGLRYLHSVPLMHGDITAANIMIDEGENARLIDFGLSSIIRPLLGQSHLVMTSIRHGAIRYAAPELVASDGVRDLPLQKVDVYSFGCVMLQILSGRLPWSEIQSETLITVSIYQGHRPQRPNGDPSIIDSDWDFIQKCLRREPELRPSADEVFDFVIHRLSSSGSSRPSEQAVETGELHPTTDKIFQICPRFRILVMGKVRIESVRCFDVSLLNSNPWYLDGCW</sequence>